<feature type="non-terminal residue" evidence="1">
    <location>
        <position position="1"/>
    </location>
</feature>
<gene>
    <name evidence="1" type="ORF">TSPGSL018_25942</name>
</gene>
<name>A0A061RUI8_9CHLO</name>
<protein>
    <submittedName>
        <fullName evidence="1">Uncharacterized protein</fullName>
    </submittedName>
</protein>
<organism evidence="1">
    <name type="scientific">Tetraselmis sp. GSL018</name>
    <dbReference type="NCBI Taxonomy" id="582737"/>
    <lineage>
        <taxon>Eukaryota</taxon>
        <taxon>Viridiplantae</taxon>
        <taxon>Chlorophyta</taxon>
        <taxon>core chlorophytes</taxon>
        <taxon>Chlorodendrophyceae</taxon>
        <taxon>Chlorodendrales</taxon>
        <taxon>Chlorodendraceae</taxon>
        <taxon>Tetraselmis</taxon>
    </lineage>
</organism>
<sequence length="42" mass="4684">GCRSRNEAVSEVTLAVKENLSESNTVTGQKIELYKILCHFTD</sequence>
<accession>A0A061RUI8</accession>
<proteinExistence type="predicted"/>
<evidence type="ECO:0000313" key="1">
    <source>
        <dbReference type="EMBL" id="JAC74439.1"/>
    </source>
</evidence>
<dbReference type="AlphaFoldDB" id="A0A061RUI8"/>
<dbReference type="EMBL" id="GBEZ01011337">
    <property type="protein sequence ID" value="JAC74439.1"/>
    <property type="molecule type" value="Transcribed_RNA"/>
</dbReference>
<reference evidence="1" key="1">
    <citation type="submission" date="2014-05" db="EMBL/GenBank/DDBJ databases">
        <title>The transcriptome of the halophilic microalga Tetraselmis sp. GSL018 isolated from the Great Salt Lake, Utah.</title>
        <authorList>
            <person name="Jinkerson R.E."/>
            <person name="D'Adamo S."/>
            <person name="Posewitz M.C."/>
        </authorList>
    </citation>
    <scope>NUCLEOTIDE SEQUENCE</scope>
    <source>
        <strain evidence="1">GSL018</strain>
    </source>
</reference>